<dbReference type="InterPro" id="IPR050713">
    <property type="entry name" value="RTP_Phos/Ushers"/>
</dbReference>
<accession>A0A5E7BQX1</accession>
<protein>
    <recommendedName>
        <fullName evidence="2">Fibronectin type-III domain-containing protein</fullName>
    </recommendedName>
</protein>
<proteinExistence type="predicted"/>
<evidence type="ECO:0000313" key="3">
    <source>
        <dbReference type="EMBL" id="VVN93960.1"/>
    </source>
</evidence>
<dbReference type="RefSeq" id="WP_367616822.1">
    <property type="nucleotide sequence ID" value="NZ_CABVIB010000008.1"/>
</dbReference>
<dbReference type="AlphaFoldDB" id="A0A5E7BQX1"/>
<evidence type="ECO:0000259" key="2">
    <source>
        <dbReference type="PROSITE" id="PS50853"/>
    </source>
</evidence>
<reference evidence="3 4" key="1">
    <citation type="submission" date="2019-09" db="EMBL/GenBank/DDBJ databases">
        <authorList>
            <person name="Chandra G."/>
            <person name="Truman W A."/>
        </authorList>
    </citation>
    <scope>NUCLEOTIDE SEQUENCE [LARGE SCALE GENOMIC DNA]</scope>
    <source>
        <strain evidence="3">PS712</strain>
    </source>
</reference>
<gene>
    <name evidence="3" type="ORF">PS712_02120</name>
</gene>
<feature type="compositionally biased region" description="Basic and acidic residues" evidence="1">
    <location>
        <begin position="11"/>
        <end position="22"/>
    </location>
</feature>
<dbReference type="GO" id="GO:0016020">
    <property type="term" value="C:membrane"/>
    <property type="evidence" value="ECO:0007669"/>
    <property type="project" value="UniProtKB-SubCell"/>
</dbReference>
<dbReference type="InterPro" id="IPR013783">
    <property type="entry name" value="Ig-like_fold"/>
</dbReference>
<feature type="region of interest" description="Disordered" evidence="1">
    <location>
        <begin position="1"/>
        <end position="22"/>
    </location>
</feature>
<dbReference type="PROSITE" id="PS50853">
    <property type="entry name" value="FN3"/>
    <property type="match status" value="2"/>
</dbReference>
<feature type="domain" description="Fibronectin type-III" evidence="2">
    <location>
        <begin position="36"/>
        <end position="125"/>
    </location>
</feature>
<evidence type="ECO:0000313" key="4">
    <source>
        <dbReference type="Proteomes" id="UP000326018"/>
    </source>
</evidence>
<dbReference type="CDD" id="cd00063">
    <property type="entry name" value="FN3"/>
    <property type="match status" value="2"/>
</dbReference>
<dbReference type="InterPro" id="IPR036116">
    <property type="entry name" value="FN3_sf"/>
</dbReference>
<organism evidence="3 4">
    <name type="scientific">Pseudomonas fluorescens</name>
    <dbReference type="NCBI Taxonomy" id="294"/>
    <lineage>
        <taxon>Bacteria</taxon>
        <taxon>Pseudomonadati</taxon>
        <taxon>Pseudomonadota</taxon>
        <taxon>Gammaproteobacteria</taxon>
        <taxon>Pseudomonadales</taxon>
        <taxon>Pseudomonadaceae</taxon>
        <taxon>Pseudomonas</taxon>
    </lineage>
</organism>
<dbReference type="SUPFAM" id="SSF49265">
    <property type="entry name" value="Fibronectin type III"/>
    <property type="match status" value="1"/>
</dbReference>
<dbReference type="SMART" id="SM00060">
    <property type="entry name" value="FN3"/>
    <property type="match status" value="2"/>
</dbReference>
<dbReference type="PANTHER" id="PTHR46957:SF3">
    <property type="entry name" value="CYTOKINE RECEPTOR"/>
    <property type="match status" value="1"/>
</dbReference>
<dbReference type="PANTHER" id="PTHR46957">
    <property type="entry name" value="CYTOKINE RECEPTOR"/>
    <property type="match status" value="1"/>
</dbReference>
<dbReference type="InterPro" id="IPR003961">
    <property type="entry name" value="FN3_dom"/>
</dbReference>
<dbReference type="Gene3D" id="2.60.40.10">
    <property type="entry name" value="Immunoglobulins"/>
    <property type="match status" value="2"/>
</dbReference>
<evidence type="ECO:0000256" key="1">
    <source>
        <dbReference type="SAM" id="MobiDB-lite"/>
    </source>
</evidence>
<dbReference type="Pfam" id="PF00041">
    <property type="entry name" value="fn3"/>
    <property type="match status" value="2"/>
</dbReference>
<sequence>MRVKGNTNEDPDVRGATELSNDSKKDAKAVFTTICSPGHKRVTRISPTTATLTWEEPYAECALCPNAIAYEVAGDGIASVRVVRPPCTITGLQPDSEYLLSIWAIAASGTQSLPSPVRILRYRGARSAPENLRVTANSNHYVSIAWDTPDLSNPTGYRVAVLGNLRDVGETFYVLHNLMPGLPLLFGVQAKYAGGENSVWVWITVIPL</sequence>
<feature type="domain" description="Fibronectin type-III" evidence="2">
    <location>
        <begin position="128"/>
        <end position="208"/>
    </location>
</feature>
<dbReference type="EMBL" id="CABVIB010000008">
    <property type="protein sequence ID" value="VVN93960.1"/>
    <property type="molecule type" value="Genomic_DNA"/>
</dbReference>
<name>A0A5E7BQX1_PSEFL</name>
<dbReference type="Proteomes" id="UP000326018">
    <property type="component" value="Unassembled WGS sequence"/>
</dbReference>